<keyword evidence="1" id="KW-0732">Signal</keyword>
<feature type="chain" id="PRO_5011740594" evidence="1">
    <location>
        <begin position="25"/>
        <end position="189"/>
    </location>
</feature>
<dbReference type="AlphaFoldDB" id="A0A1G4QNA2"/>
<evidence type="ECO:0000256" key="1">
    <source>
        <dbReference type="SAM" id="SignalP"/>
    </source>
</evidence>
<name>A0A1G4QNA2_9HYPH</name>
<keyword evidence="3" id="KW-1185">Reference proteome</keyword>
<dbReference type="EMBL" id="FMTP01000001">
    <property type="protein sequence ID" value="SCW45808.1"/>
    <property type="molecule type" value="Genomic_DNA"/>
</dbReference>
<reference evidence="3" key="1">
    <citation type="submission" date="2016-10" db="EMBL/GenBank/DDBJ databases">
        <authorList>
            <person name="Varghese N."/>
            <person name="Submissions S."/>
        </authorList>
    </citation>
    <scope>NUCLEOTIDE SEQUENCE [LARGE SCALE GENOMIC DNA]</scope>
    <source>
        <strain evidence="3">CGMCC 1.1761</strain>
    </source>
</reference>
<protein>
    <submittedName>
        <fullName evidence="2">Uncharacterized protein</fullName>
    </submittedName>
</protein>
<gene>
    <name evidence="2" type="ORF">SAMN05660859_1311</name>
</gene>
<organism evidence="2 3">
    <name type="scientific">Ancylobacter rudongensis</name>
    <dbReference type="NCBI Taxonomy" id="177413"/>
    <lineage>
        <taxon>Bacteria</taxon>
        <taxon>Pseudomonadati</taxon>
        <taxon>Pseudomonadota</taxon>
        <taxon>Alphaproteobacteria</taxon>
        <taxon>Hyphomicrobiales</taxon>
        <taxon>Xanthobacteraceae</taxon>
        <taxon>Ancylobacter</taxon>
    </lineage>
</organism>
<evidence type="ECO:0000313" key="2">
    <source>
        <dbReference type="EMBL" id="SCW45808.1"/>
    </source>
</evidence>
<dbReference type="RefSeq" id="WP_091437047.1">
    <property type="nucleotide sequence ID" value="NZ_FMTP01000001.1"/>
</dbReference>
<evidence type="ECO:0000313" key="3">
    <source>
        <dbReference type="Proteomes" id="UP000198889"/>
    </source>
</evidence>
<proteinExistence type="predicted"/>
<dbReference type="Proteomes" id="UP000198889">
    <property type="component" value="Unassembled WGS sequence"/>
</dbReference>
<feature type="signal peptide" evidence="1">
    <location>
        <begin position="1"/>
        <end position="24"/>
    </location>
</feature>
<sequence>MNIHSRFVALAAAASILTVAPAFAQDQAAHVKPATAYVQEKITPWLSDPVVITAIVESNKKHKRLMQEDIIALDKAWVAKDPAVVDPVRKNTLSEFLIQKKDASGGVITEAFVMDNRGLNVGQTDGTSDLWQADEAKWQKTYAVGPGTIFVDKVEEEDGKKIAQVSVTISDKDVAIGAVTFGIDVDKLK</sequence>
<dbReference type="STRING" id="177413.SAMN05660859_1311"/>
<accession>A0A1G4QNA2</accession>